<evidence type="ECO:0000256" key="1">
    <source>
        <dbReference type="SAM" id="MobiDB-lite"/>
    </source>
</evidence>
<organism evidence="3 4">
    <name type="scientific">Corynebacterium lipophiloflavum (strain ATCC 700352 / DSM 44291 / CCUG 37336 / JCM 10383 / DMMZ 1944)</name>
    <dbReference type="NCBI Taxonomy" id="525263"/>
    <lineage>
        <taxon>Bacteria</taxon>
        <taxon>Bacillati</taxon>
        <taxon>Actinomycetota</taxon>
        <taxon>Actinomycetes</taxon>
        <taxon>Mycobacteriales</taxon>
        <taxon>Corynebacteriaceae</taxon>
        <taxon>Corynebacterium</taxon>
    </lineage>
</organism>
<dbReference type="STRING" id="525263.HMPREF0298_2088"/>
<evidence type="ECO:0000313" key="4">
    <source>
        <dbReference type="Proteomes" id="UP000006196"/>
    </source>
</evidence>
<proteinExistence type="predicted"/>
<keyword evidence="3" id="KW-0255">Endonuclease</keyword>
<dbReference type="Gene3D" id="1.10.30.50">
    <property type="match status" value="1"/>
</dbReference>
<dbReference type="Proteomes" id="UP000006196">
    <property type="component" value="Unassembled WGS sequence"/>
</dbReference>
<dbReference type="Pfam" id="PF01844">
    <property type="entry name" value="HNH"/>
    <property type="match status" value="1"/>
</dbReference>
<evidence type="ECO:0000313" key="3">
    <source>
        <dbReference type="EMBL" id="EEI16124.1"/>
    </source>
</evidence>
<reference evidence="3" key="1">
    <citation type="submission" date="2009-01" db="EMBL/GenBank/DDBJ databases">
        <authorList>
            <person name="Qin X."/>
            <person name="Bachman B."/>
            <person name="Battles P."/>
            <person name="Bell A."/>
            <person name="Bess C."/>
            <person name="Bickham C."/>
            <person name="Chaboub L."/>
            <person name="Chen D."/>
            <person name="Coyle M."/>
            <person name="Deiros D.R."/>
            <person name="Dinh H."/>
            <person name="Forbes L."/>
            <person name="Fowler G."/>
            <person name="Francisco L."/>
            <person name="Fu Q."/>
            <person name="Gubbala S."/>
            <person name="Hale W."/>
            <person name="Han Y."/>
            <person name="Hemphill L."/>
            <person name="Highlander S.K."/>
            <person name="Hirani K."/>
            <person name="Hogues M."/>
            <person name="Jackson L."/>
            <person name="Jakkamsetti A."/>
            <person name="Javaid M."/>
            <person name="Jiang H."/>
            <person name="Korchina V."/>
            <person name="Kovar C."/>
            <person name="Lara F."/>
            <person name="Lee S."/>
            <person name="Mata R."/>
            <person name="Mathew T."/>
            <person name="Moen C."/>
            <person name="Morales K."/>
            <person name="Munidasa M."/>
            <person name="Nazareth L."/>
            <person name="Ngo R."/>
            <person name="Nguyen L."/>
            <person name="Okwuonu G."/>
            <person name="Ongeri F."/>
            <person name="Patil S."/>
            <person name="Petrosino J."/>
            <person name="Pham C."/>
            <person name="Pham P."/>
            <person name="Pu L.-L."/>
            <person name="Puazo M."/>
            <person name="Raj R."/>
            <person name="Reid J."/>
            <person name="Rouhana J."/>
            <person name="Saada N."/>
            <person name="Shang Y."/>
            <person name="Simmons D."/>
            <person name="Thornton R."/>
            <person name="Warren J."/>
            <person name="Weissenberger G."/>
            <person name="Zhang J."/>
            <person name="Zhang L."/>
            <person name="Zhou C."/>
            <person name="Zhu D."/>
            <person name="Muzny D."/>
            <person name="Worley K."/>
            <person name="Gibbs R."/>
        </authorList>
    </citation>
    <scope>NUCLEOTIDE SEQUENCE [LARGE SCALE GENOMIC DNA]</scope>
    <source>
        <strain evidence="3">DSM 44291</strain>
    </source>
</reference>
<dbReference type="GO" id="GO:0008270">
    <property type="term" value="F:zinc ion binding"/>
    <property type="evidence" value="ECO:0007669"/>
    <property type="project" value="InterPro"/>
</dbReference>
<evidence type="ECO:0000259" key="2">
    <source>
        <dbReference type="SMART" id="SM00507"/>
    </source>
</evidence>
<dbReference type="EMBL" id="ACHJ01000165">
    <property type="protein sequence ID" value="EEI16124.1"/>
    <property type="molecule type" value="Genomic_DNA"/>
</dbReference>
<gene>
    <name evidence="3" type="ORF">HMPREF0298_2088</name>
</gene>
<dbReference type="GO" id="GO:0004519">
    <property type="term" value="F:endonuclease activity"/>
    <property type="evidence" value="ECO:0007669"/>
    <property type="project" value="UniProtKB-KW"/>
</dbReference>
<dbReference type="HOGENOM" id="CLU_026086_0_0_11"/>
<feature type="domain" description="HNH nuclease" evidence="2">
    <location>
        <begin position="328"/>
        <end position="380"/>
    </location>
</feature>
<sequence length="443" mass="49097">MSVTYQGGKHTTSRRVEIVQRIKSNQSWAITSRAEMLVALGEFDELGLCESFGETSTAGWLTREIRIGVSTAFEYVSVARKLMEFPLLTASFRAGVLSYSTVRYLLRYLTPETEADLVKLAEKLCFAELKRALAGVEKQEDQAEGPKYHHDVRIDDNGDVVVSARLNAADGAAYMAALKIAQLAHYGLDTLDDEDDEEAIDAELERHRRQPEAHPATECPPERPRNISEHFTGAFSRVGPPTMDDMYAALLAMVHMVRSNPVSELRTPGAHVNIMMTTNGRAWLPGNVAAPSKVLESYVDNALVRLQMLDKNGLTLHLGRQSRFVNNAQFRALLAVWGYECAMPGCNHTRFLQVHHIKEWANGGETNLENLIPLCSACHSRVTNGLAHITTNGRTIEFRFRGGRRFVSHGGGLPEKSTPFTGPVVLEAAENRIGHPRGSDFND</sequence>
<dbReference type="InterPro" id="IPR002711">
    <property type="entry name" value="HNH"/>
</dbReference>
<protein>
    <submittedName>
        <fullName evidence="3">HNH endonuclease domain protein</fullName>
    </submittedName>
</protein>
<keyword evidence="4" id="KW-1185">Reference proteome</keyword>
<name>C0XUG8_CORLD</name>
<dbReference type="CDD" id="cd00085">
    <property type="entry name" value="HNHc"/>
    <property type="match status" value="1"/>
</dbReference>
<keyword evidence="3" id="KW-0378">Hydrolase</keyword>
<dbReference type="InterPro" id="IPR003615">
    <property type="entry name" value="HNH_nuc"/>
</dbReference>
<keyword evidence="3" id="KW-0540">Nuclease</keyword>
<dbReference type="eggNOG" id="COG1403">
    <property type="taxonomic scope" value="Bacteria"/>
</dbReference>
<comment type="caution">
    <text evidence="3">The sequence shown here is derived from an EMBL/GenBank/DDBJ whole genome shotgun (WGS) entry which is preliminary data.</text>
</comment>
<dbReference type="OrthoDB" id="4752861at2"/>
<dbReference type="AlphaFoldDB" id="C0XUG8"/>
<feature type="region of interest" description="Disordered" evidence="1">
    <location>
        <begin position="205"/>
        <end position="227"/>
    </location>
</feature>
<accession>C0XUG8</accession>
<dbReference type="SMART" id="SM00507">
    <property type="entry name" value="HNHc"/>
    <property type="match status" value="1"/>
</dbReference>
<dbReference type="GO" id="GO:0003676">
    <property type="term" value="F:nucleic acid binding"/>
    <property type="evidence" value="ECO:0007669"/>
    <property type="project" value="InterPro"/>
</dbReference>